<keyword evidence="2" id="KW-1185">Reference proteome</keyword>
<comment type="caution">
    <text evidence="1">The sequence shown here is derived from an EMBL/GenBank/DDBJ whole genome shotgun (WGS) entry which is preliminary data.</text>
</comment>
<evidence type="ECO:0000313" key="2">
    <source>
        <dbReference type="Proteomes" id="UP001189429"/>
    </source>
</evidence>
<name>A0ABN9RU71_9DINO</name>
<proteinExistence type="predicted"/>
<dbReference type="EMBL" id="CAUYUJ010008095">
    <property type="protein sequence ID" value="CAK0822853.1"/>
    <property type="molecule type" value="Genomic_DNA"/>
</dbReference>
<accession>A0ABN9RU71</accession>
<sequence length="202" mass="22077">MMAWQDEEDECLVKSTFDLDLMRDALKGVNTDILEQKKFFALDAIGTGLLPPEIGAPISLLLNVANDLKKKRDAIVNGIASDLFGDELINTLSKSKQDKNGFFTKCNLKHSDFVQSAEGVPPLVEINRANNTVFFKFASRECTANIIILRCVYSEACMEREDCKELAAEGMKNAPPPENVNARGIVGGALKGVAGIVRDVGR</sequence>
<evidence type="ECO:0000313" key="1">
    <source>
        <dbReference type="EMBL" id="CAK0822853.1"/>
    </source>
</evidence>
<dbReference type="Proteomes" id="UP001189429">
    <property type="component" value="Unassembled WGS sequence"/>
</dbReference>
<gene>
    <name evidence="1" type="ORF">PCOR1329_LOCUS23761</name>
</gene>
<protein>
    <submittedName>
        <fullName evidence="1">Uncharacterized protein</fullName>
    </submittedName>
</protein>
<reference evidence="1" key="1">
    <citation type="submission" date="2023-10" db="EMBL/GenBank/DDBJ databases">
        <authorList>
            <person name="Chen Y."/>
            <person name="Shah S."/>
            <person name="Dougan E. K."/>
            <person name="Thang M."/>
            <person name="Chan C."/>
        </authorList>
    </citation>
    <scope>NUCLEOTIDE SEQUENCE [LARGE SCALE GENOMIC DNA]</scope>
</reference>
<organism evidence="1 2">
    <name type="scientific">Prorocentrum cordatum</name>
    <dbReference type="NCBI Taxonomy" id="2364126"/>
    <lineage>
        <taxon>Eukaryota</taxon>
        <taxon>Sar</taxon>
        <taxon>Alveolata</taxon>
        <taxon>Dinophyceae</taxon>
        <taxon>Prorocentrales</taxon>
        <taxon>Prorocentraceae</taxon>
        <taxon>Prorocentrum</taxon>
    </lineage>
</organism>